<name>A0A4R3J4Y8_9PROT</name>
<sequence length="607" mass="66265">MDTSNLSLSALVGRKLFAGEDDALARLMLGAYVLVADARPFIGVLGKDGDSLLWTAGGAEFCDLLHAHAPREIDTAQVQPRSVAPLRLSDVLNRLGVAPEEIDDIADVIGLLDPGSAVSYRHLLRGREQRSFRLVLFRRRDIAGGHVQFSIHEMTGFERGNAKMREISRQILAAMESPFSKNDPRNLIALLNKVENDLNDLFSATDDRQIAIRANHIATGVSAAANRLVDILNAIDTDGSDGGHTGKDRVNESCPPSGIHCVLGNDWQGTQDLILARVGGELALKGEYAHAVRSAHEFVSNSTLIFIIAPCEGEYYVLSGPQRGEIYSSIPDLVRGIEVGVNSRHGAETFFSSLGQHENQTRFAVAGENMEVWGRPGLGMGWQAMIADAYTQGVDVRAMFHGLKNLWLHMQVLHVVKTRADVQEVRDALLGVIQKIHRRIAELKVMAQPNAGFPRKIRERVAGWFQGARRISDETGMVLDVRAPEDVLNMNIVCYGGQMEDTLSELVRNAHHSGARHIFVNAGVKGRYLEIEVVDDGRGMSPEKLAQAHKVIEEGRFDPVLSARPGGSGYGLLGAAQSVGRFVDGQLRLEPAAGRRGLKVALSFRVT</sequence>
<accession>A0A4R3J4Y8</accession>
<organism evidence="2 3">
    <name type="scientific">Varunaivibrio sulfuroxidans</name>
    <dbReference type="NCBI Taxonomy" id="1773489"/>
    <lineage>
        <taxon>Bacteria</taxon>
        <taxon>Pseudomonadati</taxon>
        <taxon>Pseudomonadota</taxon>
        <taxon>Alphaproteobacteria</taxon>
        <taxon>Rhodospirillales</taxon>
        <taxon>Magnetovibrionaceae</taxon>
        <taxon>Varunaivibrio</taxon>
    </lineage>
</organism>
<dbReference type="Pfam" id="PF02518">
    <property type="entry name" value="HATPase_c"/>
    <property type="match status" value="1"/>
</dbReference>
<feature type="domain" description="Histidine kinase/HSP90-like ATPase" evidence="1">
    <location>
        <begin position="501"/>
        <end position="602"/>
    </location>
</feature>
<keyword evidence="2" id="KW-0808">Transferase</keyword>
<gene>
    <name evidence="2" type="ORF">EDD55_11166</name>
</gene>
<protein>
    <submittedName>
        <fullName evidence="2">Histidine kinase/DNA gyrase B/HSP90-like ATPase</fullName>
    </submittedName>
</protein>
<evidence type="ECO:0000313" key="2">
    <source>
        <dbReference type="EMBL" id="TCS60365.1"/>
    </source>
</evidence>
<dbReference type="InterPro" id="IPR003594">
    <property type="entry name" value="HATPase_dom"/>
</dbReference>
<keyword evidence="3" id="KW-1185">Reference proteome</keyword>
<dbReference type="InterPro" id="IPR036890">
    <property type="entry name" value="HATPase_C_sf"/>
</dbReference>
<evidence type="ECO:0000259" key="1">
    <source>
        <dbReference type="Pfam" id="PF02518"/>
    </source>
</evidence>
<evidence type="ECO:0000313" key="3">
    <source>
        <dbReference type="Proteomes" id="UP000295304"/>
    </source>
</evidence>
<comment type="caution">
    <text evidence="2">The sequence shown here is derived from an EMBL/GenBank/DDBJ whole genome shotgun (WGS) entry which is preliminary data.</text>
</comment>
<dbReference type="AlphaFoldDB" id="A0A4R3J4Y8"/>
<dbReference type="GO" id="GO:0016301">
    <property type="term" value="F:kinase activity"/>
    <property type="evidence" value="ECO:0007669"/>
    <property type="project" value="UniProtKB-KW"/>
</dbReference>
<dbReference type="SUPFAM" id="SSF55874">
    <property type="entry name" value="ATPase domain of HSP90 chaperone/DNA topoisomerase II/histidine kinase"/>
    <property type="match status" value="1"/>
</dbReference>
<keyword evidence="2" id="KW-0418">Kinase</keyword>
<dbReference type="Gene3D" id="3.30.565.10">
    <property type="entry name" value="Histidine kinase-like ATPase, C-terminal domain"/>
    <property type="match status" value="1"/>
</dbReference>
<dbReference type="Proteomes" id="UP000295304">
    <property type="component" value="Unassembled WGS sequence"/>
</dbReference>
<proteinExistence type="predicted"/>
<dbReference type="EMBL" id="SLZW01000011">
    <property type="protein sequence ID" value="TCS60365.1"/>
    <property type="molecule type" value="Genomic_DNA"/>
</dbReference>
<reference evidence="2 3" key="1">
    <citation type="submission" date="2019-03" db="EMBL/GenBank/DDBJ databases">
        <title>Genomic Encyclopedia of Type Strains, Phase IV (KMG-IV): sequencing the most valuable type-strain genomes for metagenomic binning, comparative biology and taxonomic classification.</title>
        <authorList>
            <person name="Goeker M."/>
        </authorList>
    </citation>
    <scope>NUCLEOTIDE SEQUENCE [LARGE SCALE GENOMIC DNA]</scope>
    <source>
        <strain evidence="2 3">DSM 101688</strain>
    </source>
</reference>